<evidence type="ECO:0000313" key="2">
    <source>
        <dbReference type="EMBL" id="KAG7552268.1"/>
    </source>
</evidence>
<feature type="compositionally biased region" description="Low complexity" evidence="1">
    <location>
        <begin position="386"/>
        <end position="398"/>
    </location>
</feature>
<evidence type="ECO:0008006" key="4">
    <source>
        <dbReference type="Google" id="ProtNLM"/>
    </source>
</evidence>
<dbReference type="EMBL" id="JAEFBK010000011">
    <property type="protein sequence ID" value="KAG7552268.1"/>
    <property type="molecule type" value="Genomic_DNA"/>
</dbReference>
<dbReference type="AlphaFoldDB" id="A0A8T1Z1Y1"/>
<name>A0A8T1Z1Y1_9BRAS</name>
<evidence type="ECO:0000256" key="1">
    <source>
        <dbReference type="SAM" id="MobiDB-lite"/>
    </source>
</evidence>
<dbReference type="InterPro" id="IPR040256">
    <property type="entry name" value="At4g02000-like"/>
</dbReference>
<proteinExistence type="predicted"/>
<dbReference type="PANTHER" id="PTHR31286:SF159">
    <property type="entry name" value="DUF4283 DOMAIN-CONTAINING PROTEIN"/>
    <property type="match status" value="1"/>
</dbReference>
<reference evidence="2 3" key="1">
    <citation type="submission" date="2020-12" db="EMBL/GenBank/DDBJ databases">
        <title>Concerted genomic and epigenomic changes stabilize Arabidopsis allopolyploids.</title>
        <authorList>
            <person name="Chen Z."/>
        </authorList>
    </citation>
    <scope>NUCLEOTIDE SEQUENCE [LARGE SCALE GENOMIC DNA]</scope>
    <source>
        <strain evidence="2">Allo738</strain>
        <tissue evidence="2">Leaf</tissue>
    </source>
</reference>
<accession>A0A8T1Z1Y1</accession>
<gene>
    <name evidence="2" type="ORF">ISN45_Aa06g028710</name>
</gene>
<keyword evidence="3" id="KW-1185">Reference proteome</keyword>
<evidence type="ECO:0000313" key="3">
    <source>
        <dbReference type="Proteomes" id="UP000694240"/>
    </source>
</evidence>
<comment type="caution">
    <text evidence="2">The sequence shown here is derived from an EMBL/GenBank/DDBJ whole genome shotgun (WGS) entry which is preliminary data.</text>
</comment>
<dbReference type="Proteomes" id="UP000694240">
    <property type="component" value="Chromosome 11"/>
</dbReference>
<organism evidence="2 3">
    <name type="scientific">Arabidopsis thaliana x Arabidopsis arenosa</name>
    <dbReference type="NCBI Taxonomy" id="1240361"/>
    <lineage>
        <taxon>Eukaryota</taxon>
        <taxon>Viridiplantae</taxon>
        <taxon>Streptophyta</taxon>
        <taxon>Embryophyta</taxon>
        <taxon>Tracheophyta</taxon>
        <taxon>Spermatophyta</taxon>
        <taxon>Magnoliopsida</taxon>
        <taxon>eudicotyledons</taxon>
        <taxon>Gunneridae</taxon>
        <taxon>Pentapetalae</taxon>
        <taxon>rosids</taxon>
        <taxon>malvids</taxon>
        <taxon>Brassicales</taxon>
        <taxon>Brassicaceae</taxon>
        <taxon>Camelineae</taxon>
        <taxon>Arabidopsis</taxon>
    </lineage>
</organism>
<dbReference type="PANTHER" id="PTHR31286">
    <property type="entry name" value="GLYCINE-RICH CELL WALL STRUCTURAL PROTEIN 1.8-LIKE"/>
    <property type="match status" value="1"/>
</dbReference>
<sequence>MYHMGLPRRVIPVTSSADQKSSIFGIALGNSFFFRNSSTNLLTETGANSGSSSFSSLRRLRGGQAALHRNVLRELSHELSSFWMNALSLEVTVFIGKEGWRMADTWRTSGDTWRSIPNPCHIAPPVWASINDIPFDLITPEGLSIICRPLGRAVDHKPLTSIISAQVNVIVDLTKPLPNVLELEREDGQVLLLKVNYPWLPPLCSLCNEIGYKAALCPMTPESEMQSLMAGKEKQTSKGPSYKHSSTIHVEKKQVWKPVHGGHVSGDKGVPVDISTSLVPINEGIPTSSQEFQIVSSVNNDPLEVDAPASGQCQIVIHGSESAHFLAPNSSPTSEVFASNFDQSFNRVTHTKLSSPPAITSNPFDILSVEESALVLVIESSSLVQYGSSSTSSSSSNGKKSKRKRFDQIPPAQGGVLSLQGGKRHIQ</sequence>
<feature type="region of interest" description="Disordered" evidence="1">
    <location>
        <begin position="386"/>
        <end position="427"/>
    </location>
</feature>
<protein>
    <recommendedName>
        <fullName evidence="4">DUF4283 domain-containing protein</fullName>
    </recommendedName>
</protein>